<dbReference type="Pfam" id="PF03765">
    <property type="entry name" value="CRAL_TRIO_N"/>
    <property type="match status" value="1"/>
</dbReference>
<feature type="domain" description="CUE" evidence="12">
    <location>
        <begin position="973"/>
        <end position="1016"/>
    </location>
</feature>
<reference evidence="14" key="1">
    <citation type="journal article" date="2023" name="Science">
        <title>Genome structures resolve the early diversification of teleost fishes.</title>
        <authorList>
            <person name="Parey E."/>
            <person name="Louis A."/>
            <person name="Montfort J."/>
            <person name="Bouchez O."/>
            <person name="Roques C."/>
            <person name="Iampietro C."/>
            <person name="Lluch J."/>
            <person name="Castinel A."/>
            <person name="Donnadieu C."/>
            <person name="Desvignes T."/>
            <person name="Floi Bucao C."/>
            <person name="Jouanno E."/>
            <person name="Wen M."/>
            <person name="Mejri S."/>
            <person name="Dirks R."/>
            <person name="Jansen H."/>
            <person name="Henkel C."/>
            <person name="Chen W.J."/>
            <person name="Zahm M."/>
            <person name="Cabau C."/>
            <person name="Klopp C."/>
            <person name="Thompson A.W."/>
            <person name="Robinson-Rechavi M."/>
            <person name="Braasch I."/>
            <person name="Lecointre G."/>
            <person name="Bobe J."/>
            <person name="Postlethwait J.H."/>
            <person name="Berthelot C."/>
            <person name="Roest Crollius H."/>
            <person name="Guiguen Y."/>
        </authorList>
    </citation>
    <scope>NUCLEOTIDE SEQUENCE</scope>
    <source>
        <strain evidence="14">NC1722</strain>
    </source>
</reference>
<sequence length="1830" mass="205321">MSATALVVADWIETHRLKFLTWCPNADREPGCGQRGAAEARPIPPGTGVLQLGPGEATLCAEISARVPRRLRTAVLGSSLSGKGLSPAAEAQAGEQGHSGLTSSGSSLPSGQQWPVITLAQRWPGVCHSGGRRSASRRFRGCALTPPSPLRPLSPALPSRNIPATNLIRRARTVTAALSRTLQVQEVQQSKEMTLASNRSLAEQNLSLQPQLDCQKNELTKRYRCLQELYEAYQLRKSTLDQNSESSSLDTLLALLQAEGAKIEEETENMADSFLEGDVTLDTFIDEYHAKRKLAHLRRVKIDKLQEMVLNGQRLPQGPAQQSARLQEAPPTSAPFLANAASGSPVPQPRRAPPPPPPPAAVHQPAALPYPATPYPPVPPRVGLPHHGLDGYPHHFISQYPPALPQRPPPRLAPQPGFIIHHDAAHRRPCRRGIQCCEAVIRAAVCLRWADRWSLLSSAAPPQRDWDVSRGSRATDVGVVLYPAVRAAGGALTAGPGPPSPAPEQHHEAQEFLQGGETSGAGSTRLSHGVFRQHPDRMEDRSFVAYRPPPPEGSAAQVEEFLEHAQFIIDDLDWLLALPHDKFWCQVVFDESLQKCLDSYLRHAPRGLDPAAIPASPAVADMQRRLHRSIFMTFLRMATHKESKENFITPAVFGEIIYNNFLFDIPKILDLCVLYGKGNSQLLHKMIENIFTQQPSYYGDLEEAVPTVTQVLDTILQKCGLQPEGATASEPLKLEAHGRFTAMTMSQKDLMDLVLYLCDSCTTIYSFLDIFPAACHTFQSHGFLSRLASFYEMAVPDLEKAVRKRHFDDKSSQEDLWRRVSHSCRKMVEIAHLLLQHTCLQPILEGSENIQSFVEDFLQIFTAFLQEKRFLVDYDEQFSVADDISLLQQAFPHLDETRTSYLLQGVDCAWESVGRKRLQRAPTAASQEVEREDSEWAESGSGRANGVPMGAEALVDSLQKGDNGAVCSVSAGELESLLSHIRDLLPDLGEGFILACLEEYGYSSEVVINNILEDRLAPELDKLDRALPRQVKEELPPVLSTRSNVFDDDEFDVFNRDQLDMSRIWRGRRQGESARDLLNDKRHIDEQRDRYHAYETYVTDNYDDEYDDTYDINQVGANDLDEDSDLLSRRPFTIPQILRTGRQAQGWQEERDGQEAEDEEEKDDAPPRDHFVQDPALLRERAEARRAAMHSRRGHRPDHAIQVTGKPKGQGQTQETAQDRRRKEAHKSRGANHNRRAMSDRKRSKGMIPTRQAVDRNSVASVERCNHQTTQEAPIKRQQRAYLIIVKLLQTNSTVVRLPCLSRVTAACLNYDPSAQDQSHQEHRVPQLLERSHLNLGVSLSSADDPLPLPIQPPSRPSTAGPQGFLVPTGNFTLFDLNGNHSDPGILCLGLHSEVKFVILHLTVCKCKNILSLWREGALMIRWAIFTTLCSDFRSLAEELPYQTEMQVLQVQNDQFLLRWLRARNFNVQKAEAMLRKHLEFRKHMKADTITTEWKPPEVIEKHLSGGMCGYDRDGNPIWYDVIGPVDPKGLMLSASKQDFIKSKVRDCEMLQKECDLQTEKVGRNVEGITMIYDCEGLGLKHLYKPAIETYGEVLIMFEENYPEGLKRLFVIKAPKLFPVAYNLIKHFLCEETRRKISILGGNWQEVLKKHIDPEQLPAVYGGTLTDPDGDPRCRTRIKYGGTVARSYYVRESIKVNYDQCIAISRGSSHQLEYEILFPSCVLRWQFASDGADIGFGVFMKNKMGERKRAGQMREVLPSERYNAHLVPEENSMTCADPGVYVLRFDNTYSMFQAKRISLTVEVLLPDSLLQSLKDRGRDVSGTELAAGGQ</sequence>
<dbReference type="PROSITE" id="PS51314">
    <property type="entry name" value="VPS37_C"/>
    <property type="match status" value="1"/>
</dbReference>
<dbReference type="InterPro" id="IPR036865">
    <property type="entry name" value="CRAL-TRIO_dom_sf"/>
</dbReference>
<dbReference type="SUPFAM" id="SSF52087">
    <property type="entry name" value="CRAL/TRIO domain"/>
    <property type="match status" value="1"/>
</dbReference>
<dbReference type="GO" id="GO:0031902">
    <property type="term" value="C:late endosome membrane"/>
    <property type="evidence" value="ECO:0007669"/>
    <property type="project" value="UniProtKB-SubCell"/>
</dbReference>
<accession>A0AAD7RN97</accession>
<dbReference type="SUPFAM" id="SSF101576">
    <property type="entry name" value="Supernatant protein factor (SPF), C-terminal domain"/>
    <property type="match status" value="1"/>
</dbReference>
<comment type="subcellular location">
    <subcellularLocation>
        <location evidence="1">Late endosome membrane</location>
        <topology evidence="1">Peripheral membrane protein</topology>
    </subcellularLocation>
</comment>
<feature type="compositionally biased region" description="Basic residues" evidence="9">
    <location>
        <begin position="1187"/>
        <end position="1196"/>
    </location>
</feature>
<dbReference type="SMART" id="SM01100">
    <property type="entry name" value="CRAL_TRIO_N"/>
    <property type="match status" value="1"/>
</dbReference>
<dbReference type="SUPFAM" id="SSF46938">
    <property type="entry name" value="CRAL/TRIO N-terminal domain"/>
    <property type="match status" value="1"/>
</dbReference>
<dbReference type="EMBL" id="JAINUG010000237">
    <property type="protein sequence ID" value="KAJ8385956.1"/>
    <property type="molecule type" value="Genomic_DNA"/>
</dbReference>
<evidence type="ECO:0000259" key="10">
    <source>
        <dbReference type="PROSITE" id="PS50191"/>
    </source>
</evidence>
<feature type="region of interest" description="Disordered" evidence="9">
    <location>
        <begin position="1137"/>
        <end position="1250"/>
    </location>
</feature>
<feature type="region of interest" description="Disordered" evidence="9">
    <location>
        <begin position="921"/>
        <end position="943"/>
    </location>
</feature>
<feature type="compositionally biased region" description="Low complexity" evidence="9">
    <location>
        <begin position="98"/>
        <end position="110"/>
    </location>
</feature>
<dbReference type="CDD" id="cd00170">
    <property type="entry name" value="SEC14"/>
    <property type="match status" value="1"/>
</dbReference>
<dbReference type="Gene3D" id="1.10.8.10">
    <property type="entry name" value="DNA helicase RuvA subunit, C-terminal domain"/>
    <property type="match status" value="1"/>
</dbReference>
<evidence type="ECO:0000256" key="7">
    <source>
        <dbReference type="ARBA" id="ARBA00025010"/>
    </source>
</evidence>
<evidence type="ECO:0000256" key="1">
    <source>
        <dbReference type="ARBA" id="ARBA00004633"/>
    </source>
</evidence>
<dbReference type="InterPro" id="IPR009060">
    <property type="entry name" value="UBA-like_sf"/>
</dbReference>
<feature type="domain" description="VPS37 C-terminal" evidence="13">
    <location>
        <begin position="230"/>
        <end position="319"/>
    </location>
</feature>
<name>A0AAD7RN97_9TELE</name>
<dbReference type="PRINTS" id="PR00180">
    <property type="entry name" value="CRETINALDHBP"/>
</dbReference>
<dbReference type="InterPro" id="IPR036273">
    <property type="entry name" value="CRAL/TRIO_N_dom_sf"/>
</dbReference>
<dbReference type="SMART" id="SM00516">
    <property type="entry name" value="SEC14"/>
    <property type="match status" value="1"/>
</dbReference>
<keyword evidence="6" id="KW-0472">Membrane</keyword>
<dbReference type="Proteomes" id="UP001221898">
    <property type="component" value="Unassembled WGS sequence"/>
</dbReference>
<dbReference type="GO" id="GO:0036258">
    <property type="term" value="P:multivesicular body assembly"/>
    <property type="evidence" value="ECO:0007669"/>
    <property type="project" value="UniProtKB-ARBA"/>
</dbReference>
<dbReference type="SUPFAM" id="SSF46934">
    <property type="entry name" value="UBA-like"/>
    <property type="match status" value="1"/>
</dbReference>
<keyword evidence="4" id="KW-0967">Endosome</keyword>
<dbReference type="SUPFAM" id="SSF140111">
    <property type="entry name" value="Endosomal sorting complex assembly domain"/>
    <property type="match status" value="1"/>
</dbReference>
<comment type="function">
    <text evidence="7">Component of the ESCRT-I complex, a regulator of vesicular trafficking process. Required for the sorting of endocytic ubiquitinated cargos into multivesicular bodies. May be involved in cell growth and differentiation.</text>
</comment>
<evidence type="ECO:0000313" key="14">
    <source>
        <dbReference type="EMBL" id="KAJ8385956.1"/>
    </source>
</evidence>
<dbReference type="Pfam" id="PF02845">
    <property type="entry name" value="CUE"/>
    <property type="match status" value="1"/>
</dbReference>
<dbReference type="InterPro" id="IPR051064">
    <property type="entry name" value="SEC14/CRAL-TRIO_domain"/>
</dbReference>
<dbReference type="PANTHER" id="PTHR23324:SF83">
    <property type="entry name" value="SEC14-LIKE PROTEIN 2"/>
    <property type="match status" value="1"/>
</dbReference>
<dbReference type="InterPro" id="IPR036598">
    <property type="entry name" value="GOLD_dom_sf"/>
</dbReference>
<dbReference type="GO" id="GO:0000813">
    <property type="term" value="C:ESCRT I complex"/>
    <property type="evidence" value="ECO:0007669"/>
    <property type="project" value="UniProtKB-ARBA"/>
</dbReference>
<evidence type="ECO:0000259" key="11">
    <source>
        <dbReference type="PROSITE" id="PS50866"/>
    </source>
</evidence>
<feature type="domain" description="CRAL-TRIO" evidence="10">
    <location>
        <begin position="1496"/>
        <end position="1669"/>
    </location>
</feature>
<feature type="compositionally biased region" description="Basic residues" evidence="9">
    <location>
        <begin position="1223"/>
        <end position="1236"/>
    </location>
</feature>
<dbReference type="InterPro" id="IPR009851">
    <property type="entry name" value="Mod_r"/>
</dbReference>
<comment type="similarity">
    <text evidence="2">Belongs to the VPS37 family.</text>
</comment>
<proteinExistence type="inferred from homology"/>
<evidence type="ECO:0000256" key="3">
    <source>
        <dbReference type="ARBA" id="ARBA00022448"/>
    </source>
</evidence>
<keyword evidence="3 8" id="KW-0813">Transport</keyword>
<dbReference type="GO" id="GO:0048306">
    <property type="term" value="F:calcium-dependent protein binding"/>
    <property type="evidence" value="ECO:0007669"/>
    <property type="project" value="UniProtKB-ARBA"/>
</dbReference>
<dbReference type="PROSITE" id="PS50866">
    <property type="entry name" value="GOLD"/>
    <property type="match status" value="1"/>
</dbReference>
<dbReference type="FunFam" id="1.10.287.660:FF:000003">
    <property type="entry name" value="vacuolar protein sorting-associated protein 37B"/>
    <property type="match status" value="1"/>
</dbReference>
<dbReference type="Gene3D" id="1.10.287.660">
    <property type="entry name" value="Helix hairpin bin"/>
    <property type="match status" value="1"/>
</dbReference>
<feature type="compositionally biased region" description="Low complexity" evidence="9">
    <location>
        <begin position="361"/>
        <end position="370"/>
    </location>
</feature>
<dbReference type="GO" id="GO:0039702">
    <property type="term" value="P:viral budding via host ESCRT complex"/>
    <property type="evidence" value="ECO:0007669"/>
    <property type="project" value="UniProtKB-ARBA"/>
</dbReference>
<dbReference type="InterPro" id="IPR003892">
    <property type="entry name" value="CUE"/>
</dbReference>
<dbReference type="Pfam" id="PF07200">
    <property type="entry name" value="Mod_r"/>
    <property type="match status" value="1"/>
</dbReference>
<feature type="compositionally biased region" description="Pro residues" evidence="9">
    <location>
        <begin position="346"/>
        <end position="360"/>
    </location>
</feature>
<feature type="region of interest" description="Disordered" evidence="9">
    <location>
        <begin position="316"/>
        <end position="374"/>
    </location>
</feature>
<evidence type="ECO:0000256" key="5">
    <source>
        <dbReference type="ARBA" id="ARBA00022927"/>
    </source>
</evidence>
<dbReference type="GO" id="GO:0016236">
    <property type="term" value="P:macroautophagy"/>
    <property type="evidence" value="ECO:0007669"/>
    <property type="project" value="UniProtKB-ARBA"/>
</dbReference>
<evidence type="ECO:0008006" key="16">
    <source>
        <dbReference type="Google" id="ProtNLM"/>
    </source>
</evidence>
<evidence type="ECO:0000256" key="8">
    <source>
        <dbReference type="PROSITE-ProRule" id="PRU00646"/>
    </source>
</evidence>
<feature type="region of interest" description="Disordered" evidence="9">
    <location>
        <begin position="82"/>
        <end position="110"/>
    </location>
</feature>
<dbReference type="Gene3D" id="3.40.525.10">
    <property type="entry name" value="CRAL-TRIO lipid binding domain"/>
    <property type="match status" value="1"/>
</dbReference>
<evidence type="ECO:0000256" key="6">
    <source>
        <dbReference type="ARBA" id="ARBA00023136"/>
    </source>
</evidence>
<dbReference type="PROSITE" id="PS50191">
    <property type="entry name" value="CRAL_TRIO"/>
    <property type="match status" value="1"/>
</dbReference>
<evidence type="ECO:0000259" key="12">
    <source>
        <dbReference type="PROSITE" id="PS51140"/>
    </source>
</evidence>
<feature type="compositionally biased region" description="Basic and acidic residues" evidence="9">
    <location>
        <begin position="1164"/>
        <end position="1186"/>
    </location>
</feature>
<dbReference type="InterPro" id="IPR009038">
    <property type="entry name" value="GOLD_dom"/>
</dbReference>
<feature type="domain" description="GOLD" evidence="11">
    <location>
        <begin position="1691"/>
        <end position="1803"/>
    </location>
</feature>
<gene>
    <name evidence="14" type="ORF">AAFF_G00177770</name>
</gene>
<dbReference type="InterPro" id="IPR037202">
    <property type="entry name" value="ESCRT_assembly_dom"/>
</dbReference>
<dbReference type="SMART" id="SM00546">
    <property type="entry name" value="CUE"/>
    <property type="match status" value="1"/>
</dbReference>
<organism evidence="14 15">
    <name type="scientific">Aldrovandia affinis</name>
    <dbReference type="NCBI Taxonomy" id="143900"/>
    <lineage>
        <taxon>Eukaryota</taxon>
        <taxon>Metazoa</taxon>
        <taxon>Chordata</taxon>
        <taxon>Craniata</taxon>
        <taxon>Vertebrata</taxon>
        <taxon>Euteleostomi</taxon>
        <taxon>Actinopterygii</taxon>
        <taxon>Neopterygii</taxon>
        <taxon>Teleostei</taxon>
        <taxon>Notacanthiformes</taxon>
        <taxon>Halosauridae</taxon>
        <taxon>Aldrovandia</taxon>
    </lineage>
</organism>
<dbReference type="GO" id="GO:0015031">
    <property type="term" value="P:protein transport"/>
    <property type="evidence" value="ECO:0007669"/>
    <property type="project" value="UniProtKB-UniRule"/>
</dbReference>
<dbReference type="GO" id="GO:0043130">
    <property type="term" value="F:ubiquitin binding"/>
    <property type="evidence" value="ECO:0007669"/>
    <property type="project" value="InterPro"/>
</dbReference>
<dbReference type="Pfam" id="PF00650">
    <property type="entry name" value="CRAL_TRIO"/>
    <property type="match status" value="1"/>
</dbReference>
<evidence type="ECO:0000256" key="2">
    <source>
        <dbReference type="ARBA" id="ARBA00007617"/>
    </source>
</evidence>
<dbReference type="InterPro" id="IPR041800">
    <property type="entry name" value="ASCC2_CUE"/>
</dbReference>
<keyword evidence="5 8" id="KW-0653">Protein transport</keyword>
<dbReference type="PANTHER" id="PTHR23324">
    <property type="entry name" value="SEC14 RELATED PROTEIN"/>
    <property type="match status" value="1"/>
</dbReference>
<dbReference type="CDD" id="cd14364">
    <property type="entry name" value="CUE_ASCC2"/>
    <property type="match status" value="1"/>
</dbReference>
<dbReference type="InterPro" id="IPR001251">
    <property type="entry name" value="CRAL-TRIO_dom"/>
</dbReference>
<dbReference type="InterPro" id="IPR011074">
    <property type="entry name" value="CRAL/TRIO_N_dom"/>
</dbReference>
<keyword evidence="15" id="KW-1185">Reference proteome</keyword>
<evidence type="ECO:0000313" key="15">
    <source>
        <dbReference type="Proteomes" id="UP001221898"/>
    </source>
</evidence>
<dbReference type="PROSITE" id="PS51140">
    <property type="entry name" value="CUE"/>
    <property type="match status" value="1"/>
</dbReference>
<evidence type="ECO:0000259" key="13">
    <source>
        <dbReference type="PROSITE" id="PS51314"/>
    </source>
</evidence>
<comment type="caution">
    <text evidence="14">The sequence shown here is derived from an EMBL/GenBank/DDBJ whole genome shotgun (WGS) entry which is preliminary data.</text>
</comment>
<dbReference type="Gene3D" id="2.60.120.680">
    <property type="entry name" value="GOLD domain"/>
    <property type="match status" value="1"/>
</dbReference>
<evidence type="ECO:0000256" key="4">
    <source>
        <dbReference type="ARBA" id="ARBA00022753"/>
    </source>
</evidence>
<evidence type="ECO:0000256" key="9">
    <source>
        <dbReference type="SAM" id="MobiDB-lite"/>
    </source>
</evidence>
<dbReference type="InterPro" id="IPR029012">
    <property type="entry name" value="Helix_hairpin_bin_sf"/>
</dbReference>
<protein>
    <recommendedName>
        <fullName evidence="16">CUE domain-containing protein</fullName>
    </recommendedName>
</protein>